<reference evidence="1" key="1">
    <citation type="journal article" date="2012" name="Nat. Biotechnol.">
        <title>Draft genome sequence of pigeonpea (Cajanus cajan), an orphan legume crop of resource-poor farmers.</title>
        <authorList>
            <person name="Varshney R.K."/>
            <person name="Chen W."/>
            <person name="Li Y."/>
            <person name="Bharti A.K."/>
            <person name="Saxena R.K."/>
            <person name="Schlueter J.A."/>
            <person name="Donoghue M.T."/>
            <person name="Azam S."/>
            <person name="Fan G."/>
            <person name="Whaley A.M."/>
            <person name="Farmer A.D."/>
            <person name="Sheridan J."/>
            <person name="Iwata A."/>
            <person name="Tuteja R."/>
            <person name="Penmetsa R.V."/>
            <person name="Wu W."/>
            <person name="Upadhyaya H.D."/>
            <person name="Yang S.P."/>
            <person name="Shah T."/>
            <person name="Saxena K.B."/>
            <person name="Michael T."/>
            <person name="McCombie W.R."/>
            <person name="Yang B."/>
            <person name="Zhang G."/>
            <person name="Yang H."/>
            <person name="Wang J."/>
            <person name="Spillane C."/>
            <person name="Cook D.R."/>
            <person name="May G.D."/>
            <person name="Xu X."/>
            <person name="Jackson S.A."/>
        </authorList>
    </citation>
    <scope>NUCLEOTIDE SEQUENCE [LARGE SCALE GENOMIC DNA]</scope>
</reference>
<dbReference type="Proteomes" id="UP000075243">
    <property type="component" value="Unassembled WGS sequence"/>
</dbReference>
<accession>A0A151QUJ2</accession>
<keyword evidence="2" id="KW-1185">Reference proteome</keyword>
<proteinExistence type="predicted"/>
<protein>
    <submittedName>
        <fullName evidence="1">Uncharacterized protein</fullName>
    </submittedName>
</protein>
<dbReference type="EMBL" id="KQ484725">
    <property type="protein sequence ID" value="KYP33942.1"/>
    <property type="molecule type" value="Genomic_DNA"/>
</dbReference>
<organism evidence="1 2">
    <name type="scientific">Cajanus cajan</name>
    <name type="common">Pigeon pea</name>
    <name type="synonym">Cajanus indicus</name>
    <dbReference type="NCBI Taxonomy" id="3821"/>
    <lineage>
        <taxon>Eukaryota</taxon>
        <taxon>Viridiplantae</taxon>
        <taxon>Streptophyta</taxon>
        <taxon>Embryophyta</taxon>
        <taxon>Tracheophyta</taxon>
        <taxon>Spermatophyta</taxon>
        <taxon>Magnoliopsida</taxon>
        <taxon>eudicotyledons</taxon>
        <taxon>Gunneridae</taxon>
        <taxon>Pentapetalae</taxon>
        <taxon>rosids</taxon>
        <taxon>fabids</taxon>
        <taxon>Fabales</taxon>
        <taxon>Fabaceae</taxon>
        <taxon>Papilionoideae</taxon>
        <taxon>50 kb inversion clade</taxon>
        <taxon>NPAAA clade</taxon>
        <taxon>indigoferoid/millettioid clade</taxon>
        <taxon>Phaseoleae</taxon>
        <taxon>Cajanus</taxon>
    </lineage>
</organism>
<dbReference type="AlphaFoldDB" id="A0A151QUJ2"/>
<sequence>MEVRCKKELQEQFWQLSLTNEFILRQKSRSKWFLEGDDNRNYFHIVINWKRRKNYLKGSQIVRTWVEESSQIKEYVKWYFEHKFSDAR</sequence>
<gene>
    <name evidence="1" type="ORF">KK1_045150</name>
</gene>
<evidence type="ECO:0000313" key="1">
    <source>
        <dbReference type="EMBL" id="KYP33942.1"/>
    </source>
</evidence>
<dbReference type="Gramene" id="C.cajan_42597.t">
    <property type="protein sequence ID" value="C.cajan_42597.t.cds1"/>
    <property type="gene ID" value="C.cajan_42597"/>
</dbReference>
<evidence type="ECO:0000313" key="2">
    <source>
        <dbReference type="Proteomes" id="UP000075243"/>
    </source>
</evidence>
<name>A0A151QUJ2_CAJCA</name>